<comment type="subcellular location">
    <subcellularLocation>
        <location evidence="1">Cytoplasm</location>
    </subcellularLocation>
</comment>
<dbReference type="SUPFAM" id="SSF51445">
    <property type="entry name" value="(Trans)glycosidases"/>
    <property type="match status" value="1"/>
</dbReference>
<dbReference type="Gene3D" id="2.60.40.1180">
    <property type="entry name" value="Golgi alpha-mannosidase II"/>
    <property type="match status" value="1"/>
</dbReference>
<comment type="similarity">
    <text evidence="2 5">Belongs to the glycosyl hydrolase 13 family.</text>
</comment>
<dbReference type="Gene3D" id="3.90.400.10">
    <property type="entry name" value="Oligo-1,6-glucosidase, Domain 2"/>
    <property type="match status" value="1"/>
</dbReference>
<evidence type="ECO:0000259" key="7">
    <source>
        <dbReference type="SMART" id="SM00642"/>
    </source>
</evidence>
<keyword evidence="6" id="KW-0119">Carbohydrate metabolism</keyword>
<dbReference type="GO" id="GO:0009313">
    <property type="term" value="P:oligosaccharide catabolic process"/>
    <property type="evidence" value="ECO:0007669"/>
    <property type="project" value="TreeGrafter"/>
</dbReference>
<dbReference type="PRINTS" id="PR00110">
    <property type="entry name" value="ALPHAAMYLASE"/>
</dbReference>
<dbReference type="RefSeq" id="WP_159362258.1">
    <property type="nucleotide sequence ID" value="NZ_CP047394.1"/>
</dbReference>
<dbReference type="InterPro" id="IPR032091">
    <property type="entry name" value="Malt_amylase-like_C"/>
</dbReference>
<keyword evidence="3 6" id="KW-0378">Hydrolase</keyword>
<evidence type="ECO:0000256" key="4">
    <source>
        <dbReference type="ARBA" id="ARBA00023295"/>
    </source>
</evidence>
<evidence type="ECO:0000313" key="8">
    <source>
        <dbReference type="EMBL" id="QHE62229.1"/>
    </source>
</evidence>
<evidence type="ECO:0000256" key="1">
    <source>
        <dbReference type="ARBA" id="ARBA00004496"/>
    </source>
</evidence>
<dbReference type="Pfam" id="PF16657">
    <property type="entry name" value="Malt_amylase_C"/>
    <property type="match status" value="1"/>
</dbReference>
<evidence type="ECO:0000256" key="6">
    <source>
        <dbReference type="RuleBase" id="RU361134"/>
    </source>
</evidence>
<dbReference type="InterPro" id="IPR017853">
    <property type="entry name" value="GH"/>
</dbReference>
<dbReference type="EC" id="3.2.1.1" evidence="6"/>
<dbReference type="PANTHER" id="PTHR10357">
    <property type="entry name" value="ALPHA-AMYLASE FAMILY MEMBER"/>
    <property type="match status" value="1"/>
</dbReference>
<name>A0A6I6UQW1_9BACI</name>
<dbReference type="PANTHER" id="PTHR10357:SF178">
    <property type="entry name" value="OLIGO-1,6-GLUCOSIDASE 3-RELATED"/>
    <property type="match status" value="1"/>
</dbReference>
<reference evidence="8 9" key="1">
    <citation type="submission" date="2019-06" db="EMBL/GenBank/DDBJ databases">
        <title>An operon consisting of a P-type ATPase gene and a transcriptional regular gene given the different cadmium resistance in Bacillus vietamensis 151-6 and Bacillus marisflavi 151-25.</title>
        <authorList>
            <person name="Yu X."/>
        </authorList>
    </citation>
    <scope>NUCLEOTIDE SEQUENCE [LARGE SCALE GENOMIC DNA]</scope>
    <source>
        <strain evidence="8 9">151-6</strain>
    </source>
</reference>
<dbReference type="Proteomes" id="UP000465062">
    <property type="component" value="Chromosome"/>
</dbReference>
<dbReference type="NCBIfam" id="NF008183">
    <property type="entry name" value="PRK10933.1"/>
    <property type="match status" value="1"/>
</dbReference>
<evidence type="ECO:0000313" key="9">
    <source>
        <dbReference type="Proteomes" id="UP000465062"/>
    </source>
</evidence>
<dbReference type="Gene3D" id="3.20.20.80">
    <property type="entry name" value="Glycosidases"/>
    <property type="match status" value="2"/>
</dbReference>
<dbReference type="CDD" id="cd11333">
    <property type="entry name" value="AmyAc_SI_OligoGlu_DGase"/>
    <property type="match status" value="1"/>
</dbReference>
<dbReference type="SUPFAM" id="SSF51011">
    <property type="entry name" value="Glycosyl hydrolase domain"/>
    <property type="match status" value="1"/>
</dbReference>
<accession>A0A6I6UQW1</accession>
<evidence type="ECO:0000256" key="2">
    <source>
        <dbReference type="ARBA" id="ARBA00008061"/>
    </source>
</evidence>
<protein>
    <recommendedName>
        <fullName evidence="6">Alpha-amylase</fullName>
        <ecNumber evidence="6">3.2.1.1</ecNumber>
    </recommendedName>
</protein>
<dbReference type="GO" id="GO:0005737">
    <property type="term" value="C:cytoplasm"/>
    <property type="evidence" value="ECO:0007669"/>
    <property type="project" value="UniProtKB-SubCell"/>
</dbReference>
<dbReference type="InterPro" id="IPR006047">
    <property type="entry name" value="GH13_cat_dom"/>
</dbReference>
<dbReference type="GO" id="GO:0004556">
    <property type="term" value="F:alpha-amylase activity"/>
    <property type="evidence" value="ECO:0007669"/>
    <property type="project" value="UniProtKB-UniRule"/>
</dbReference>
<dbReference type="FunFam" id="2.60.40.1180:FF:000007">
    <property type="entry name" value="Sucrose isomerase"/>
    <property type="match status" value="1"/>
</dbReference>
<dbReference type="InterPro" id="IPR006046">
    <property type="entry name" value="Alpha_amylase"/>
</dbReference>
<dbReference type="EMBL" id="CP047394">
    <property type="protein sequence ID" value="QHE62229.1"/>
    <property type="molecule type" value="Genomic_DNA"/>
</dbReference>
<dbReference type="KEGG" id="bvq:FHE72_15315"/>
<dbReference type="AlphaFoldDB" id="A0A6I6UQW1"/>
<sequence>MKMAWRKEAVGYQIYPRSFQDSNGDGIGDLQGVIQRLDYIKELGIDVIWICPMYKSPNDDNGYDISDYQDIMEDFGTMEDFDQLLKEVHNRDMKLIIDLVLNHTSDEHPWFIESKSSKDNPKRDWYIWRDGVKGKEPNNWESIFGGSAWQYDEETDQYFLHVFSTKQPDLNWENEEVREALYNTVNWWLDKGIDGFRIDAISHIKKRAGLPDMPNPKKEKYVSSFDMHMNQKGIHTFLQEFKDRTYANYDVMSVGEANGVKADEAELWVGKENGKMDMIFQFEHLGLWDAETNPDLDIVELKKVLTRWQKGLEGNGWNALFIENHDKARVVSTWGNDKEYWKESATAMAAMYFLMQGTPFIYQGQEIGMTNVQFPSIEDYDDVAVKNLYRLKREEGVPHQDIMEIIWASSRDNSRTPMQWSAGENSGFTTGTPWMKVNPNYKTINVEAQDKDENSILNFYKKMIQLKKREDLFTYGIYDLLLEKDKQIYAYTRTGENTSMVVITNLSTKNAVCDLGKRNVSSENLLLNNYEVENHGELSKLTLKPYEARVYRLK</sequence>
<dbReference type="InterPro" id="IPR013780">
    <property type="entry name" value="Glyco_hydro_b"/>
</dbReference>
<evidence type="ECO:0000256" key="3">
    <source>
        <dbReference type="ARBA" id="ARBA00022801"/>
    </source>
</evidence>
<dbReference type="FunFam" id="3.90.400.10:FF:000002">
    <property type="entry name" value="Sucrose isomerase"/>
    <property type="match status" value="1"/>
</dbReference>
<dbReference type="FunFam" id="3.20.20.80:FF:000064">
    <property type="entry name" value="Oligo-1,6-glucosidase"/>
    <property type="match status" value="2"/>
</dbReference>
<comment type="catalytic activity">
    <reaction evidence="6">
        <text>Endohydrolysis of (1-&gt;4)-alpha-D-glucosidic linkages in polysaccharides containing three or more (1-&gt;4)-alpha-linked D-glucose units.</text>
        <dbReference type="EC" id="3.2.1.1"/>
    </reaction>
</comment>
<keyword evidence="4 6" id="KW-0326">Glycosidase</keyword>
<evidence type="ECO:0000256" key="5">
    <source>
        <dbReference type="RuleBase" id="RU003615"/>
    </source>
</evidence>
<gene>
    <name evidence="8" type="ORF">FHE72_15315</name>
</gene>
<dbReference type="GO" id="GO:0043169">
    <property type="term" value="F:cation binding"/>
    <property type="evidence" value="ECO:0007669"/>
    <property type="project" value="InterPro"/>
</dbReference>
<dbReference type="SMART" id="SM00642">
    <property type="entry name" value="Aamy"/>
    <property type="match status" value="1"/>
</dbReference>
<dbReference type="InterPro" id="IPR045857">
    <property type="entry name" value="O16G_dom_2"/>
</dbReference>
<proteinExistence type="inferred from homology"/>
<dbReference type="Pfam" id="PF00128">
    <property type="entry name" value="Alpha-amylase"/>
    <property type="match status" value="1"/>
</dbReference>
<organism evidence="8 9">
    <name type="scientific">Rossellomorea vietnamensis</name>
    <dbReference type="NCBI Taxonomy" id="218284"/>
    <lineage>
        <taxon>Bacteria</taxon>
        <taxon>Bacillati</taxon>
        <taxon>Bacillota</taxon>
        <taxon>Bacilli</taxon>
        <taxon>Bacillales</taxon>
        <taxon>Bacillaceae</taxon>
        <taxon>Rossellomorea</taxon>
    </lineage>
</organism>
<feature type="domain" description="Glycosyl hydrolase family 13 catalytic" evidence="7">
    <location>
        <begin position="13"/>
        <end position="415"/>
    </location>
</feature>